<keyword evidence="2" id="KW-0472">Membrane</keyword>
<dbReference type="eggNOG" id="ENOG502SGCY">
    <property type="taxonomic scope" value="Eukaryota"/>
</dbReference>
<dbReference type="KEGG" id="spaa:SPAPADRAFT_68441"/>
<dbReference type="RefSeq" id="XP_007377297.1">
    <property type="nucleotide sequence ID" value="XM_007377235.1"/>
</dbReference>
<evidence type="ECO:0000256" key="1">
    <source>
        <dbReference type="SAM" id="MobiDB-lite"/>
    </source>
</evidence>
<feature type="signal peptide" evidence="3">
    <location>
        <begin position="1"/>
        <end position="19"/>
    </location>
</feature>
<keyword evidence="3" id="KW-0732">Signal</keyword>
<accession>G3ATV0</accession>
<dbReference type="Proteomes" id="UP000000709">
    <property type="component" value="Unassembled WGS sequence"/>
</dbReference>
<dbReference type="InterPro" id="IPR051009">
    <property type="entry name" value="PRM"/>
</dbReference>
<feature type="compositionally biased region" description="Basic and acidic residues" evidence="1">
    <location>
        <begin position="176"/>
        <end position="288"/>
    </location>
</feature>
<dbReference type="AlphaFoldDB" id="G3ATV0"/>
<proteinExistence type="predicted"/>
<sequence>MKHFLLLIVLSTEFSSTFAASKDTPGESVTLVQPTKSAIEVLERNEAADPVIHAEFLDFQKPEGLQKQGKLVLEPFQKRATTTLFQRPTTVKQTQVRTQTQKQQLQAQAAPTPTKTQAQTTQPQRTQPQQTQPQRTTPQQTTQQQTQPQRTTPQQTQTNKPQQTQTNTQPNQNKPQDNKPEDNKPTENKPEDKKPDEEKPEDKKPEEEKPEDKKPEDDKSDDKSEEKKPEDQDGDSKDDKPEAPKVKPDEKKPDDKDDKEKDDKPAVKPNKPDNDENEADTTKPKLPDKSLPPISDLPPIQDRPKTYSYDVQIPVASKSNPYIYQSNLPTNIVFIIVGAVLGFIFVSFAGIGLIISLASRRVAKREKGFFQNDSNPSFPDSFYYGAPRFTPSYGSSDTRVNTDESSFSQGRSYRDTLFGHGAGGGAVAAHTPSICVSGVSSGAVASSEKKPGDNRRTMFVSPTLELANNKRKIPSYYKTSMERLPDNSSTASLSLKPYNSSQFNQSATFGRSSYAPDSYYGSENQMMMSETFEQPYYDYERYGTDRFYDGYDDSTGRGQRPPSQYLNNLLKK</sequence>
<feature type="region of interest" description="Disordered" evidence="1">
    <location>
        <begin position="84"/>
        <end position="305"/>
    </location>
</feature>
<organism evidence="5">
    <name type="scientific">Spathaspora passalidarum (strain NRRL Y-27907 / 11-Y1)</name>
    <dbReference type="NCBI Taxonomy" id="619300"/>
    <lineage>
        <taxon>Eukaryota</taxon>
        <taxon>Fungi</taxon>
        <taxon>Dikarya</taxon>
        <taxon>Ascomycota</taxon>
        <taxon>Saccharomycotina</taxon>
        <taxon>Pichiomycetes</taxon>
        <taxon>Debaryomycetaceae</taxon>
        <taxon>Spathaspora</taxon>
    </lineage>
</organism>
<evidence type="ECO:0008006" key="6">
    <source>
        <dbReference type="Google" id="ProtNLM"/>
    </source>
</evidence>
<name>G3ATV0_SPAPN</name>
<feature type="compositionally biased region" description="Polar residues" evidence="1">
    <location>
        <begin position="561"/>
        <end position="572"/>
    </location>
</feature>
<evidence type="ECO:0000256" key="2">
    <source>
        <dbReference type="SAM" id="Phobius"/>
    </source>
</evidence>
<dbReference type="GO" id="GO:0000324">
    <property type="term" value="C:fungal-type vacuole"/>
    <property type="evidence" value="ECO:0007669"/>
    <property type="project" value="TreeGrafter"/>
</dbReference>
<keyword evidence="2" id="KW-1133">Transmembrane helix</keyword>
<reference evidence="4 5" key="1">
    <citation type="journal article" date="2011" name="Proc. Natl. Acad. Sci. U.S.A.">
        <title>Comparative genomics of xylose-fermenting fungi for enhanced biofuel production.</title>
        <authorList>
            <person name="Wohlbach D.J."/>
            <person name="Kuo A."/>
            <person name="Sato T.K."/>
            <person name="Potts K.M."/>
            <person name="Salamov A.A."/>
            <person name="LaButti K.M."/>
            <person name="Sun H."/>
            <person name="Clum A."/>
            <person name="Pangilinan J.L."/>
            <person name="Lindquist E.A."/>
            <person name="Lucas S."/>
            <person name="Lapidus A."/>
            <person name="Jin M."/>
            <person name="Gunawan C."/>
            <person name="Balan V."/>
            <person name="Dale B.E."/>
            <person name="Jeffries T.W."/>
            <person name="Zinkel R."/>
            <person name="Barry K.W."/>
            <person name="Grigoriev I.V."/>
            <person name="Gasch A.P."/>
        </authorList>
    </citation>
    <scope>NUCLEOTIDE SEQUENCE [LARGE SCALE GENOMIC DNA]</scope>
    <source>
        <strain evidence="5">NRRL Y-27907 / 11-Y1</strain>
    </source>
</reference>
<keyword evidence="5" id="KW-1185">Reference proteome</keyword>
<dbReference type="GO" id="GO:0005935">
    <property type="term" value="C:cellular bud neck"/>
    <property type="evidence" value="ECO:0007669"/>
    <property type="project" value="TreeGrafter"/>
</dbReference>
<evidence type="ECO:0000313" key="5">
    <source>
        <dbReference type="Proteomes" id="UP000000709"/>
    </source>
</evidence>
<dbReference type="EMBL" id="GL996505">
    <property type="protein sequence ID" value="EGW30326.1"/>
    <property type="molecule type" value="Genomic_DNA"/>
</dbReference>
<dbReference type="GeneID" id="18875219"/>
<dbReference type="PANTHER" id="PTHR36089">
    <property type="entry name" value="CHITIN SYNTHASE 3 COMPLEX PROTEIN CSI2-RELATED"/>
    <property type="match status" value="1"/>
</dbReference>
<dbReference type="STRING" id="619300.G3ATV0"/>
<feature type="transmembrane region" description="Helical" evidence="2">
    <location>
        <begin position="332"/>
        <end position="358"/>
    </location>
</feature>
<evidence type="ECO:0000313" key="4">
    <source>
        <dbReference type="EMBL" id="EGW30326.1"/>
    </source>
</evidence>
<feature type="compositionally biased region" description="Low complexity" evidence="1">
    <location>
        <begin position="86"/>
        <end position="175"/>
    </location>
</feature>
<feature type="region of interest" description="Disordered" evidence="1">
    <location>
        <begin position="550"/>
        <end position="572"/>
    </location>
</feature>
<dbReference type="PANTHER" id="PTHR36089:SF1">
    <property type="entry name" value="CHITIN SYNTHASE 3 COMPLEX PROTEIN CSI2-RELATED"/>
    <property type="match status" value="1"/>
</dbReference>
<dbReference type="InParanoid" id="G3ATV0"/>
<gene>
    <name evidence="4" type="ORF">SPAPADRAFT_68441</name>
</gene>
<dbReference type="HOGENOM" id="CLU_476644_0_0_1"/>
<protein>
    <recommendedName>
        <fullName evidence="6">Mid2 domain-containing protein</fullName>
    </recommendedName>
</protein>
<feature type="chain" id="PRO_5003442564" description="Mid2 domain-containing protein" evidence="3">
    <location>
        <begin position="20"/>
        <end position="572"/>
    </location>
</feature>
<evidence type="ECO:0000256" key="3">
    <source>
        <dbReference type="SAM" id="SignalP"/>
    </source>
</evidence>
<keyword evidence="2" id="KW-0812">Transmembrane</keyword>
<dbReference type="OrthoDB" id="4065319at2759"/>